<evidence type="ECO:0000256" key="1">
    <source>
        <dbReference type="ARBA" id="ARBA00001782"/>
    </source>
</evidence>
<dbReference type="InterPro" id="IPR026019">
    <property type="entry name" value="Ribul_P_3_epim"/>
</dbReference>
<evidence type="ECO:0000256" key="7">
    <source>
        <dbReference type="ARBA" id="ARBA00013188"/>
    </source>
</evidence>
<feature type="binding site" evidence="10">
    <location>
        <begin position="175"/>
        <end position="177"/>
    </location>
    <ligand>
        <name>substrate</name>
    </ligand>
</feature>
<dbReference type="PIRSF" id="PIRSF001461">
    <property type="entry name" value="RPE"/>
    <property type="match status" value="1"/>
</dbReference>
<evidence type="ECO:0000256" key="3">
    <source>
        <dbReference type="ARBA" id="ARBA00001941"/>
    </source>
</evidence>
<evidence type="ECO:0000256" key="4">
    <source>
        <dbReference type="ARBA" id="ARBA00001947"/>
    </source>
</evidence>
<comment type="caution">
    <text evidence="15">The sequence shown here is derived from an EMBL/GenBank/DDBJ whole genome shotgun (WGS) entry which is preliminary data.</text>
</comment>
<dbReference type="PANTHER" id="PTHR11749">
    <property type="entry name" value="RIBULOSE-5-PHOSPHATE-3-EPIMERASE"/>
    <property type="match status" value="1"/>
</dbReference>
<dbReference type="HAMAP" id="MF_02227">
    <property type="entry name" value="RPE"/>
    <property type="match status" value="1"/>
</dbReference>
<comment type="cofactor">
    <cofactor evidence="5">
        <name>Fe(2+)</name>
        <dbReference type="ChEBI" id="CHEBI:29033"/>
    </cofactor>
</comment>
<dbReference type="OrthoDB" id="1645589at2"/>
<evidence type="ECO:0000256" key="13">
    <source>
        <dbReference type="PIRSR" id="PIRSR001461-2"/>
    </source>
</evidence>
<keyword evidence="8 10" id="KW-0479">Metal-binding</keyword>
<comment type="pathway">
    <text evidence="10">Carbohydrate degradation.</text>
</comment>
<protein>
    <recommendedName>
        <fullName evidence="7 10">Ribulose-phosphate 3-epimerase</fullName>
        <ecNumber evidence="7 10">5.1.3.1</ecNumber>
    </recommendedName>
</protein>
<feature type="binding site" evidence="10 14">
    <location>
        <begin position="142"/>
        <end position="145"/>
    </location>
    <ligand>
        <name>substrate</name>
    </ligand>
</feature>
<evidence type="ECO:0000256" key="12">
    <source>
        <dbReference type="PIRSR" id="PIRSR001461-1"/>
    </source>
</evidence>
<dbReference type="PROSITE" id="PS01085">
    <property type="entry name" value="RIBUL_P_3_EPIMER_1"/>
    <property type="match status" value="1"/>
</dbReference>
<evidence type="ECO:0000256" key="14">
    <source>
        <dbReference type="PIRSR" id="PIRSR001461-3"/>
    </source>
</evidence>
<dbReference type="GO" id="GO:0004750">
    <property type="term" value="F:D-ribulose-phosphate 3-epimerase activity"/>
    <property type="evidence" value="ECO:0007669"/>
    <property type="project" value="UniProtKB-UniRule"/>
</dbReference>
<feature type="binding site" evidence="10 13">
    <location>
        <position position="175"/>
    </location>
    <ligand>
        <name>a divalent metal cation</name>
        <dbReference type="ChEBI" id="CHEBI:60240"/>
    </ligand>
</feature>
<comment type="similarity">
    <text evidence="6 10 11">Belongs to the ribulose-phosphate 3-epimerase family.</text>
</comment>
<comment type="cofactor">
    <cofactor evidence="3">
        <name>Co(2+)</name>
        <dbReference type="ChEBI" id="CHEBI:48828"/>
    </cofactor>
</comment>
<dbReference type="EC" id="5.1.3.1" evidence="7 10"/>
<feature type="binding site" evidence="10 14">
    <location>
        <begin position="197"/>
        <end position="198"/>
    </location>
    <ligand>
        <name>substrate</name>
    </ligand>
</feature>
<evidence type="ECO:0000313" key="16">
    <source>
        <dbReference type="Proteomes" id="UP000076586"/>
    </source>
</evidence>
<feature type="binding site" evidence="10 14">
    <location>
        <position position="8"/>
    </location>
    <ligand>
        <name>substrate</name>
    </ligand>
</feature>
<feature type="binding site" evidence="14">
    <location>
        <position position="177"/>
    </location>
    <ligand>
        <name>substrate</name>
    </ligand>
</feature>
<keyword evidence="10 11" id="KW-0119">Carbohydrate metabolism</keyword>
<dbReference type="InterPro" id="IPR013785">
    <property type="entry name" value="Aldolase_TIM"/>
</dbReference>
<keyword evidence="16" id="KW-1185">Reference proteome</keyword>
<proteinExistence type="inferred from homology"/>
<dbReference type="Gene3D" id="3.20.20.70">
    <property type="entry name" value="Aldolase class I"/>
    <property type="match status" value="1"/>
</dbReference>
<name>A0A161LCE0_9BACT</name>
<dbReference type="InterPro" id="IPR000056">
    <property type="entry name" value="Ribul_P_3_epim-like"/>
</dbReference>
<keyword evidence="13" id="KW-0170">Cobalt</keyword>
<evidence type="ECO:0000256" key="5">
    <source>
        <dbReference type="ARBA" id="ARBA00001954"/>
    </source>
</evidence>
<feature type="binding site" evidence="10 14">
    <location>
        <position position="66"/>
    </location>
    <ligand>
        <name>substrate</name>
    </ligand>
</feature>
<accession>A0A161LCE0</accession>
<feature type="active site" description="Proton donor" evidence="10 12">
    <location>
        <position position="175"/>
    </location>
</feature>
<dbReference type="GO" id="GO:0046872">
    <property type="term" value="F:metal ion binding"/>
    <property type="evidence" value="ECO:0007669"/>
    <property type="project" value="UniProtKB-UniRule"/>
</dbReference>
<feature type="binding site" evidence="10 13">
    <location>
        <position position="66"/>
    </location>
    <ligand>
        <name>a divalent metal cation</name>
        <dbReference type="ChEBI" id="CHEBI:60240"/>
    </ligand>
</feature>
<dbReference type="STRING" id="681398.PJIAN_114"/>
<dbReference type="EMBL" id="BDCR01000001">
    <property type="protein sequence ID" value="GAT61435.1"/>
    <property type="molecule type" value="Genomic_DNA"/>
</dbReference>
<evidence type="ECO:0000256" key="2">
    <source>
        <dbReference type="ARBA" id="ARBA00001936"/>
    </source>
</evidence>
<organism evidence="15 16">
    <name type="scientific">Paludibacter jiangxiensis</name>
    <dbReference type="NCBI Taxonomy" id="681398"/>
    <lineage>
        <taxon>Bacteria</taxon>
        <taxon>Pseudomonadati</taxon>
        <taxon>Bacteroidota</taxon>
        <taxon>Bacteroidia</taxon>
        <taxon>Bacteroidales</taxon>
        <taxon>Paludibacteraceae</taxon>
        <taxon>Paludibacter</taxon>
    </lineage>
</organism>
<comment type="function">
    <text evidence="10">Catalyzes the reversible epimerization of D-ribulose 5-phosphate to D-xylulose 5-phosphate.</text>
</comment>
<feature type="binding site" evidence="10 13">
    <location>
        <position position="35"/>
    </location>
    <ligand>
        <name>a divalent metal cation</name>
        <dbReference type="ChEBI" id="CHEBI:60240"/>
    </ligand>
</feature>
<dbReference type="PROSITE" id="PS01086">
    <property type="entry name" value="RIBUL_P_3_EPIMER_2"/>
    <property type="match status" value="1"/>
</dbReference>
<evidence type="ECO:0000256" key="10">
    <source>
        <dbReference type="HAMAP-Rule" id="MF_02227"/>
    </source>
</evidence>
<dbReference type="RefSeq" id="WP_068701000.1">
    <property type="nucleotide sequence ID" value="NZ_BDCR01000001.1"/>
</dbReference>
<dbReference type="SUPFAM" id="SSF51366">
    <property type="entry name" value="Ribulose-phoshate binding barrel"/>
    <property type="match status" value="1"/>
</dbReference>
<dbReference type="GO" id="GO:0006098">
    <property type="term" value="P:pentose-phosphate shunt"/>
    <property type="evidence" value="ECO:0007669"/>
    <property type="project" value="UniProtKB-UniRule"/>
</dbReference>
<dbReference type="GO" id="GO:0019323">
    <property type="term" value="P:pentose catabolic process"/>
    <property type="evidence" value="ECO:0007669"/>
    <property type="project" value="UniProtKB-UniRule"/>
</dbReference>
<reference evidence="16" key="2">
    <citation type="journal article" date="2017" name="Genome Announc.">
        <title>Draft genome sequence of Paludibacter jiangxiensis NM7(T), a propionate-producing fermentative bacterium.</title>
        <authorList>
            <person name="Qiu Y.-L."/>
            <person name="Tourlousse D.M."/>
            <person name="Matsuura N."/>
            <person name="Ohashi A."/>
            <person name="Sekiguchi Y."/>
        </authorList>
    </citation>
    <scope>NUCLEOTIDE SEQUENCE [LARGE SCALE GENOMIC DNA]</scope>
    <source>
        <strain evidence="16">NM7</strain>
    </source>
</reference>
<dbReference type="AlphaFoldDB" id="A0A161LCE0"/>
<evidence type="ECO:0000256" key="9">
    <source>
        <dbReference type="ARBA" id="ARBA00023235"/>
    </source>
</evidence>
<keyword evidence="13" id="KW-0862">Zinc</keyword>
<comment type="cofactor">
    <cofactor evidence="10 13">
        <name>a divalent metal cation</name>
        <dbReference type="ChEBI" id="CHEBI:60240"/>
    </cofactor>
    <text evidence="10 13">Binds 1 divalent metal cation per subunit.</text>
</comment>
<dbReference type="CDD" id="cd00429">
    <property type="entry name" value="RPE"/>
    <property type="match status" value="1"/>
</dbReference>
<feature type="active site" description="Proton acceptor" evidence="10 12">
    <location>
        <position position="35"/>
    </location>
</feature>
<dbReference type="NCBIfam" id="TIGR01163">
    <property type="entry name" value="rpe"/>
    <property type="match status" value="1"/>
</dbReference>
<dbReference type="FunFam" id="3.20.20.70:FF:000171">
    <property type="entry name" value="Ribulose-phosphate 3-epimerase"/>
    <property type="match status" value="1"/>
</dbReference>
<comment type="cofactor">
    <cofactor evidence="4">
        <name>Zn(2+)</name>
        <dbReference type="ChEBI" id="CHEBI:29105"/>
    </cofactor>
</comment>
<evidence type="ECO:0000256" key="11">
    <source>
        <dbReference type="PIRNR" id="PIRNR001461"/>
    </source>
</evidence>
<dbReference type="Proteomes" id="UP000076586">
    <property type="component" value="Unassembled WGS sequence"/>
</dbReference>
<sequence>MKTLIAPSILSVDFNNLQQSIDIVNRSEADWLHLDVMDGVFVPNLSFGFPVIDSVAKTTQKPMDAHLMVIEPDKYIDRLRKLGVSRVTVHYEACPHLHRTVQAIKKAGMKAGVSLNPHTPVALLEEIINDLDLVLIMSVNPGYGGQSFIENSCPKIEKLRQLIDTKKASALIQVDGGVNFETGRRLIDSGANVLVAGSFVFSAKDPIDTINKLKKL</sequence>
<comment type="catalytic activity">
    <reaction evidence="1 10 11">
        <text>D-ribulose 5-phosphate = D-xylulose 5-phosphate</text>
        <dbReference type="Rhea" id="RHEA:13677"/>
        <dbReference type="ChEBI" id="CHEBI:57737"/>
        <dbReference type="ChEBI" id="CHEBI:58121"/>
        <dbReference type="EC" id="5.1.3.1"/>
    </reaction>
</comment>
<evidence type="ECO:0000256" key="6">
    <source>
        <dbReference type="ARBA" id="ARBA00009541"/>
    </source>
</evidence>
<gene>
    <name evidence="10" type="primary">rpe</name>
    <name evidence="15" type="ORF">PJIAN_114</name>
</gene>
<evidence type="ECO:0000313" key="15">
    <source>
        <dbReference type="EMBL" id="GAT61435.1"/>
    </source>
</evidence>
<dbReference type="NCBIfam" id="NF004076">
    <property type="entry name" value="PRK05581.1-4"/>
    <property type="match status" value="1"/>
</dbReference>
<comment type="cofactor">
    <cofactor evidence="2">
        <name>Mn(2+)</name>
        <dbReference type="ChEBI" id="CHEBI:29035"/>
    </cofactor>
</comment>
<dbReference type="Pfam" id="PF00834">
    <property type="entry name" value="Ribul_P_3_epim"/>
    <property type="match status" value="1"/>
</dbReference>
<evidence type="ECO:0000256" key="8">
    <source>
        <dbReference type="ARBA" id="ARBA00022723"/>
    </source>
</evidence>
<keyword evidence="13" id="KW-0464">Manganese</keyword>
<feature type="binding site" evidence="10 13">
    <location>
        <position position="33"/>
    </location>
    <ligand>
        <name>a divalent metal cation</name>
        <dbReference type="ChEBI" id="CHEBI:60240"/>
    </ligand>
</feature>
<dbReference type="InterPro" id="IPR011060">
    <property type="entry name" value="RibuloseP-bd_barrel"/>
</dbReference>
<keyword evidence="9 10" id="KW-0413">Isomerase</keyword>
<reference evidence="16" key="1">
    <citation type="submission" date="2016-04" db="EMBL/GenBank/DDBJ databases">
        <title>Draft genome sequence of Paludibacter jiangxiensis strain NM7.</title>
        <authorList>
            <person name="Qiu Y."/>
            <person name="Matsuura N."/>
            <person name="Ohashi A."/>
            <person name="Tourlousse M.D."/>
            <person name="Sekiguchi Y."/>
        </authorList>
    </citation>
    <scope>NUCLEOTIDE SEQUENCE [LARGE SCALE GENOMIC DNA]</scope>
    <source>
        <strain evidence="16">NM7</strain>
    </source>
</reference>